<name>A4X2D5_SALTO</name>
<keyword evidence="2" id="KW-1185">Reference proteome</keyword>
<dbReference type="AlphaFoldDB" id="A4X2D5"/>
<accession>A4X2D5</accession>
<dbReference type="RefSeq" id="WP_011904469.1">
    <property type="nucleotide sequence ID" value="NC_009380.1"/>
</dbReference>
<sequence length="126" mass="13825">MIEIEQARELLAKAVETQGWDFVYNPGGNGPCKYEPISVHEAGGNPDDPRTKTGCLIGVVLGMVDENRHRGLSNTIDALGEGALRGLMSHETTRYFRVAQHAQDAGRTWGAAYDAAEAHYRAHYAR</sequence>
<proteinExistence type="predicted"/>
<evidence type="ECO:0000313" key="1">
    <source>
        <dbReference type="EMBL" id="ABP53035.1"/>
    </source>
</evidence>
<dbReference type="EMBL" id="CP000667">
    <property type="protein sequence ID" value="ABP53035.1"/>
    <property type="molecule type" value="Genomic_DNA"/>
</dbReference>
<gene>
    <name evidence="1" type="ordered locus">Strop_0553</name>
</gene>
<dbReference type="HOGENOM" id="CLU_1980001_0_0_11"/>
<protein>
    <submittedName>
        <fullName evidence="1">Uncharacterized protein</fullName>
    </submittedName>
</protein>
<reference evidence="2" key="1">
    <citation type="journal article" date="2007" name="Proc. Natl. Acad. Sci. U.S.A.">
        <title>Genome sequencing reveals complex secondary metabolome in the marine actinomycete Salinispora tropica.</title>
        <authorList>
            <person name="Udwary D.W."/>
            <person name="Zeigler L."/>
            <person name="Asolkar R.N."/>
            <person name="Singan V."/>
            <person name="Lapidus A."/>
            <person name="Fenical W."/>
            <person name="Jensen P.R."/>
            <person name="Moore B.S."/>
        </authorList>
    </citation>
    <scope>NUCLEOTIDE SEQUENCE [LARGE SCALE GENOMIC DNA]</scope>
    <source>
        <strain evidence="2">ATCC BAA-916 / DSM 44818 / CNB-440</strain>
    </source>
</reference>
<dbReference type="Proteomes" id="UP000000235">
    <property type="component" value="Chromosome"/>
</dbReference>
<organism evidence="1 2">
    <name type="scientific">Salinispora tropica (strain ATCC BAA-916 / DSM 44818 / JCM 13857 / NBRC 105044 / CNB-440)</name>
    <dbReference type="NCBI Taxonomy" id="369723"/>
    <lineage>
        <taxon>Bacteria</taxon>
        <taxon>Bacillati</taxon>
        <taxon>Actinomycetota</taxon>
        <taxon>Actinomycetes</taxon>
        <taxon>Micromonosporales</taxon>
        <taxon>Micromonosporaceae</taxon>
        <taxon>Salinispora</taxon>
    </lineage>
</organism>
<dbReference type="KEGG" id="stp:Strop_0553"/>
<dbReference type="STRING" id="369723.Strop_0553"/>
<evidence type="ECO:0000313" key="2">
    <source>
        <dbReference type="Proteomes" id="UP000000235"/>
    </source>
</evidence>